<dbReference type="SUPFAM" id="SSF53681">
    <property type="entry name" value="Aspartate/glutamate racemase"/>
    <property type="match status" value="2"/>
</dbReference>
<dbReference type="PANTHER" id="PTHR21198:SF7">
    <property type="entry name" value="ASPARTATE-GLUTAMATE RACEMASE FAMILY"/>
    <property type="match status" value="1"/>
</dbReference>
<evidence type="ECO:0000313" key="4">
    <source>
        <dbReference type="Proteomes" id="UP001597351"/>
    </source>
</evidence>
<organism evidence="3 4">
    <name type="scientific">Nocardioides aestuarii</name>
    <dbReference type="NCBI Taxonomy" id="252231"/>
    <lineage>
        <taxon>Bacteria</taxon>
        <taxon>Bacillati</taxon>
        <taxon>Actinomycetota</taxon>
        <taxon>Actinomycetes</taxon>
        <taxon>Propionibacteriales</taxon>
        <taxon>Nocardioidaceae</taxon>
        <taxon>Nocardioides</taxon>
    </lineage>
</organism>
<evidence type="ECO:0000313" key="3">
    <source>
        <dbReference type="EMBL" id="MFD1946941.1"/>
    </source>
</evidence>
<dbReference type="InterPro" id="IPR015942">
    <property type="entry name" value="Asp/Glu/hydantoin_racemase"/>
</dbReference>
<dbReference type="PANTHER" id="PTHR21198">
    <property type="entry name" value="GLUTAMATE RACEMASE"/>
    <property type="match status" value="1"/>
</dbReference>
<name>A0ABW4TLX1_9ACTN</name>
<dbReference type="InterPro" id="IPR001920">
    <property type="entry name" value="Asp/Glu_race"/>
</dbReference>
<proteinExistence type="inferred from homology"/>
<sequence>MQTIGLIGGMSWHSTASYYRLINEIVAERLGGHASAQVALQSLDFAAVRQCQVDGDWDGAGELLAEAGRRCVAGGADVVAICTNLMHKVAPAVEAAIDVPLLHIADAVAGVASPQGWDRLGVLGARWVMEETFYAERLARHGITAVAPGPDDRDLVDRVVFDELTQGRLLDESRAAYVAVIERLAEQGAQAVVLACTEIGLLVGPDDSPLPLIDSADAHARALAEVALSQEVALASASAAI</sequence>
<dbReference type="RefSeq" id="WP_343917569.1">
    <property type="nucleotide sequence ID" value="NZ_BAAAJT010000002.1"/>
</dbReference>
<protein>
    <submittedName>
        <fullName evidence="3">Aspartate/glutamate racemase family protein</fullName>
    </submittedName>
</protein>
<comment type="similarity">
    <text evidence="1">Belongs to the aspartate/glutamate racemases family.</text>
</comment>
<evidence type="ECO:0000256" key="1">
    <source>
        <dbReference type="ARBA" id="ARBA00007847"/>
    </source>
</evidence>
<dbReference type="EMBL" id="JBHUGD010000003">
    <property type="protein sequence ID" value="MFD1946941.1"/>
    <property type="molecule type" value="Genomic_DNA"/>
</dbReference>
<evidence type="ECO:0000256" key="2">
    <source>
        <dbReference type="ARBA" id="ARBA00023235"/>
    </source>
</evidence>
<keyword evidence="4" id="KW-1185">Reference proteome</keyword>
<dbReference type="NCBIfam" id="TIGR00035">
    <property type="entry name" value="asp_race"/>
    <property type="match status" value="1"/>
</dbReference>
<keyword evidence="2" id="KW-0413">Isomerase</keyword>
<reference evidence="4" key="1">
    <citation type="journal article" date="2019" name="Int. J. Syst. Evol. Microbiol.">
        <title>The Global Catalogue of Microorganisms (GCM) 10K type strain sequencing project: providing services to taxonomists for standard genome sequencing and annotation.</title>
        <authorList>
            <consortium name="The Broad Institute Genomics Platform"/>
            <consortium name="The Broad Institute Genome Sequencing Center for Infectious Disease"/>
            <person name="Wu L."/>
            <person name="Ma J."/>
        </authorList>
    </citation>
    <scope>NUCLEOTIDE SEQUENCE [LARGE SCALE GENOMIC DNA]</scope>
    <source>
        <strain evidence="4">CGMCC 1.12477</strain>
    </source>
</reference>
<comment type="caution">
    <text evidence="3">The sequence shown here is derived from an EMBL/GenBank/DDBJ whole genome shotgun (WGS) entry which is preliminary data.</text>
</comment>
<dbReference type="InterPro" id="IPR004380">
    <property type="entry name" value="Asp_race"/>
</dbReference>
<dbReference type="Proteomes" id="UP001597351">
    <property type="component" value="Unassembled WGS sequence"/>
</dbReference>
<dbReference type="Pfam" id="PF01177">
    <property type="entry name" value="Asp_Glu_race"/>
    <property type="match status" value="1"/>
</dbReference>
<accession>A0ABW4TLX1</accession>
<gene>
    <name evidence="3" type="ORF">ACFSDE_09060</name>
</gene>
<dbReference type="Gene3D" id="3.40.50.1860">
    <property type="match status" value="2"/>
</dbReference>